<feature type="region of interest" description="Disordered" evidence="1">
    <location>
        <begin position="125"/>
        <end position="198"/>
    </location>
</feature>
<dbReference type="InterPro" id="IPR022062">
    <property type="entry name" value="DUF3618"/>
</dbReference>
<gene>
    <name evidence="2" type="ORF">F0U47_07365</name>
</gene>
<feature type="compositionally biased region" description="Basic and acidic residues" evidence="1">
    <location>
        <begin position="126"/>
        <end position="139"/>
    </location>
</feature>
<reference evidence="2 3" key="2">
    <citation type="submission" date="2019-09" db="EMBL/GenBank/DDBJ databases">
        <authorList>
            <person name="Jin C."/>
        </authorList>
    </citation>
    <scope>NUCLEOTIDE SEQUENCE [LARGE SCALE GENOMIC DNA]</scope>
    <source>
        <strain evidence="2 3">BN140041</strain>
    </source>
</reference>
<dbReference type="AlphaFoldDB" id="A0A5B1M3E8"/>
<dbReference type="Proteomes" id="UP000324351">
    <property type="component" value="Unassembled WGS sequence"/>
</dbReference>
<evidence type="ECO:0000256" key="1">
    <source>
        <dbReference type="SAM" id="MobiDB-lite"/>
    </source>
</evidence>
<dbReference type="RefSeq" id="WP_149749672.1">
    <property type="nucleotide sequence ID" value="NZ_VUJW01000003.1"/>
</dbReference>
<comment type="caution">
    <text evidence="2">The sequence shown here is derived from an EMBL/GenBank/DDBJ whole genome shotgun (WGS) entry which is preliminary data.</text>
</comment>
<name>A0A5B1M3E8_9ACTN</name>
<dbReference type="EMBL" id="VUJW01000003">
    <property type="protein sequence ID" value="KAA1427304.1"/>
    <property type="molecule type" value="Genomic_DNA"/>
</dbReference>
<proteinExistence type="predicted"/>
<evidence type="ECO:0000313" key="3">
    <source>
        <dbReference type="Proteomes" id="UP000324351"/>
    </source>
</evidence>
<reference evidence="2 3" key="1">
    <citation type="submission" date="2019-09" db="EMBL/GenBank/DDBJ databases">
        <title>Nocardioides panacisoli sp. nov., isolated from the soil of a ginseng field.</title>
        <authorList>
            <person name="Cho C."/>
        </authorList>
    </citation>
    <scope>NUCLEOTIDE SEQUENCE [LARGE SCALE GENOMIC DNA]</scope>
    <source>
        <strain evidence="2 3">BN140041</strain>
    </source>
</reference>
<sequence length="198" mass="20080">MGQGTEEQLTGQIAETRQDLSRDVDALYDKVSPGRMVERRKEAVRGRISSLRDTVMGSAGSAGGSAQGAAGSVRDTASNATSAVAGTAQSAVGTVQRQTQGAPLAAGMVAFGAGMVISALIPASQKEAEAAERLTEAVKDSSLADEAKSVGQEIGDNLKDKAAQAAQEVKSSAQDSAATLKEEGQSSAQNVKEEAPGT</sequence>
<dbReference type="Pfam" id="PF12277">
    <property type="entry name" value="DUF3618"/>
    <property type="match status" value="1"/>
</dbReference>
<feature type="region of interest" description="Disordered" evidence="1">
    <location>
        <begin position="38"/>
        <end position="78"/>
    </location>
</feature>
<protein>
    <submittedName>
        <fullName evidence="2">DUF3618 domain-containing protein</fullName>
    </submittedName>
</protein>
<accession>A0A5B1M3E8</accession>
<evidence type="ECO:0000313" key="2">
    <source>
        <dbReference type="EMBL" id="KAA1427304.1"/>
    </source>
</evidence>
<keyword evidence="3" id="KW-1185">Reference proteome</keyword>
<organism evidence="2 3">
    <name type="scientific">Nocardioides antri</name>
    <dbReference type="NCBI Taxonomy" id="2607659"/>
    <lineage>
        <taxon>Bacteria</taxon>
        <taxon>Bacillati</taxon>
        <taxon>Actinomycetota</taxon>
        <taxon>Actinomycetes</taxon>
        <taxon>Propionibacteriales</taxon>
        <taxon>Nocardioidaceae</taxon>
        <taxon>Nocardioides</taxon>
    </lineage>
</organism>